<dbReference type="PROSITE" id="PS50850">
    <property type="entry name" value="MFS"/>
    <property type="match status" value="1"/>
</dbReference>
<dbReference type="Gene3D" id="1.20.1250.20">
    <property type="entry name" value="MFS general substrate transporter like domains"/>
    <property type="match status" value="1"/>
</dbReference>
<keyword evidence="5 7" id="KW-1133">Transmembrane helix</keyword>
<dbReference type="STRING" id="439228.SAMN06295920_107131"/>
<dbReference type="OrthoDB" id="9812221at2"/>
<proteinExistence type="predicted"/>
<dbReference type="GO" id="GO:0022857">
    <property type="term" value="F:transmembrane transporter activity"/>
    <property type="evidence" value="ECO:0007669"/>
    <property type="project" value="InterPro"/>
</dbReference>
<comment type="subcellular location">
    <subcellularLocation>
        <location evidence="1">Cell membrane</location>
        <topology evidence="1">Multi-pass membrane protein</topology>
    </subcellularLocation>
</comment>
<dbReference type="InterPro" id="IPR036259">
    <property type="entry name" value="MFS_trans_sf"/>
</dbReference>
<evidence type="ECO:0000256" key="1">
    <source>
        <dbReference type="ARBA" id="ARBA00004651"/>
    </source>
</evidence>
<feature type="transmembrane region" description="Helical" evidence="7">
    <location>
        <begin position="409"/>
        <end position="430"/>
    </location>
</feature>
<feature type="domain" description="Major facilitator superfamily (MFS) profile" evidence="8">
    <location>
        <begin position="27"/>
        <end position="465"/>
    </location>
</feature>
<dbReference type="RefSeq" id="WP_079649229.1">
    <property type="nucleotide sequence ID" value="NZ_FUYM01000007.1"/>
</dbReference>
<keyword evidence="3" id="KW-1003">Cell membrane</keyword>
<keyword evidence="6 7" id="KW-0472">Membrane</keyword>
<dbReference type="Proteomes" id="UP000189818">
    <property type="component" value="Unassembled WGS sequence"/>
</dbReference>
<dbReference type="GO" id="GO:0005886">
    <property type="term" value="C:plasma membrane"/>
    <property type="evidence" value="ECO:0007669"/>
    <property type="project" value="UniProtKB-SubCell"/>
</dbReference>
<keyword evidence="4 7" id="KW-0812">Transmembrane</keyword>
<evidence type="ECO:0000256" key="4">
    <source>
        <dbReference type="ARBA" id="ARBA00022692"/>
    </source>
</evidence>
<evidence type="ECO:0000256" key="3">
    <source>
        <dbReference type="ARBA" id="ARBA00022475"/>
    </source>
</evidence>
<protein>
    <submittedName>
        <fullName evidence="9">Drug resistance transporter, EmrB/QacA subfamily</fullName>
    </submittedName>
</protein>
<dbReference type="Pfam" id="PF07690">
    <property type="entry name" value="MFS_1"/>
    <property type="match status" value="1"/>
</dbReference>
<feature type="transmembrane region" description="Helical" evidence="7">
    <location>
        <begin position="316"/>
        <end position="334"/>
    </location>
</feature>
<feature type="transmembrane region" description="Helical" evidence="7">
    <location>
        <begin position="93"/>
        <end position="112"/>
    </location>
</feature>
<feature type="transmembrane region" description="Helical" evidence="7">
    <location>
        <begin position="65"/>
        <end position="86"/>
    </location>
</feature>
<feature type="transmembrane region" description="Helical" evidence="7">
    <location>
        <begin position="370"/>
        <end position="389"/>
    </location>
</feature>
<dbReference type="PANTHER" id="PTHR42718">
    <property type="entry name" value="MAJOR FACILITATOR SUPERFAMILY MULTIDRUG TRANSPORTER MFSC"/>
    <property type="match status" value="1"/>
</dbReference>
<reference evidence="10" key="1">
    <citation type="submission" date="2017-02" db="EMBL/GenBank/DDBJ databases">
        <authorList>
            <person name="Varghese N."/>
            <person name="Submissions S."/>
        </authorList>
    </citation>
    <scope>NUCLEOTIDE SEQUENCE [LARGE SCALE GENOMIC DNA]</scope>
    <source>
        <strain evidence="10">UM2</strain>
    </source>
</reference>
<feature type="transmembrane region" description="Helical" evidence="7">
    <location>
        <begin position="214"/>
        <end position="235"/>
    </location>
</feature>
<evidence type="ECO:0000256" key="6">
    <source>
        <dbReference type="ARBA" id="ARBA00023136"/>
    </source>
</evidence>
<feature type="transmembrane region" description="Helical" evidence="7">
    <location>
        <begin position="153"/>
        <end position="174"/>
    </location>
</feature>
<evidence type="ECO:0000313" key="10">
    <source>
        <dbReference type="Proteomes" id="UP000189818"/>
    </source>
</evidence>
<evidence type="ECO:0000256" key="7">
    <source>
        <dbReference type="SAM" id="Phobius"/>
    </source>
</evidence>
<feature type="transmembrane region" description="Helical" evidence="7">
    <location>
        <begin position="241"/>
        <end position="259"/>
    </location>
</feature>
<feature type="transmembrane region" description="Helical" evidence="7">
    <location>
        <begin position="26"/>
        <end position="53"/>
    </location>
</feature>
<keyword evidence="2" id="KW-0813">Transport</keyword>
<dbReference type="AlphaFoldDB" id="A0A1T5EPY4"/>
<evidence type="ECO:0000313" key="9">
    <source>
        <dbReference type="EMBL" id="SKB85975.1"/>
    </source>
</evidence>
<dbReference type="SUPFAM" id="SSF103473">
    <property type="entry name" value="MFS general substrate transporter"/>
    <property type="match status" value="1"/>
</dbReference>
<feature type="transmembrane region" description="Helical" evidence="7">
    <location>
        <begin position="346"/>
        <end position="364"/>
    </location>
</feature>
<name>A0A1T5EPY4_9SPHN</name>
<dbReference type="Gene3D" id="1.20.1720.10">
    <property type="entry name" value="Multidrug resistance protein D"/>
    <property type="match status" value="1"/>
</dbReference>
<evidence type="ECO:0000259" key="8">
    <source>
        <dbReference type="PROSITE" id="PS50850"/>
    </source>
</evidence>
<dbReference type="PANTHER" id="PTHR42718:SF46">
    <property type="entry name" value="BLR6921 PROTEIN"/>
    <property type="match status" value="1"/>
</dbReference>
<feature type="transmembrane region" description="Helical" evidence="7">
    <location>
        <begin position="442"/>
        <end position="464"/>
    </location>
</feature>
<dbReference type="InterPro" id="IPR020846">
    <property type="entry name" value="MFS_dom"/>
</dbReference>
<dbReference type="InterPro" id="IPR011701">
    <property type="entry name" value="MFS"/>
</dbReference>
<feature type="transmembrane region" description="Helical" evidence="7">
    <location>
        <begin position="180"/>
        <end position="202"/>
    </location>
</feature>
<evidence type="ECO:0000256" key="2">
    <source>
        <dbReference type="ARBA" id="ARBA00022448"/>
    </source>
</evidence>
<feature type="transmembrane region" description="Helical" evidence="7">
    <location>
        <begin position="280"/>
        <end position="304"/>
    </location>
</feature>
<evidence type="ECO:0000256" key="5">
    <source>
        <dbReference type="ARBA" id="ARBA00022989"/>
    </source>
</evidence>
<gene>
    <name evidence="9" type="ORF">SAMN06295920_107131</name>
</gene>
<feature type="transmembrane region" description="Helical" evidence="7">
    <location>
        <begin position="118"/>
        <end position="141"/>
    </location>
</feature>
<sequence>MTDEGGAEQADLDGAHPGGWLTRERLVPIVVASALFMDLMDSSALAMALPTIARHFGVSIVQLKLALTAYVVTVAVLVPTSGWLASRFGARRVFLIAMALFVGGSICCGLAGSVPQLVAARVLQGFGGAMMTPVGRIILVASVRREDLVRGMAWYTLPAIVAPVVGPPLVGLLIEFANWRWIFFINVPVGVIGMVAVFRFVAPLTTARRPAFDFPGFLLAGATILAAMAMVETGALAGHPWPLRIAGLAGVGLIAAVYLRQAMRALEPIADFRVLRHATLRWSLISTWLHRVALGGLMLLLPLQLQLGLGYSPLEASQVMIAAALGSMASRFIGPIGIRRLGFRRLMLLCSGVTVVLTLVPATFSASTPIIVMCAVMIAHAAIRASYFLAGNTLSYSDVEGDEIGHASVLFAIFQQISLGMGFNLATHVLEAGGGPHDPTAFIWSYGAIALLTFAGTMAIRPLPPHVGENMRHRASA</sequence>
<accession>A0A1T5EPY4</accession>
<organism evidence="9 10">
    <name type="scientific">Rhizorhabdus histidinilytica</name>
    <dbReference type="NCBI Taxonomy" id="439228"/>
    <lineage>
        <taxon>Bacteria</taxon>
        <taxon>Pseudomonadati</taxon>
        <taxon>Pseudomonadota</taxon>
        <taxon>Alphaproteobacteria</taxon>
        <taxon>Sphingomonadales</taxon>
        <taxon>Sphingomonadaceae</taxon>
        <taxon>Rhizorhabdus</taxon>
    </lineage>
</organism>
<dbReference type="EMBL" id="FUYM01000007">
    <property type="protein sequence ID" value="SKB85975.1"/>
    <property type="molecule type" value="Genomic_DNA"/>
</dbReference>
<keyword evidence="10" id="KW-1185">Reference proteome</keyword>